<dbReference type="Proteomes" id="UP001524502">
    <property type="component" value="Unassembled WGS sequence"/>
</dbReference>
<comment type="caution">
    <text evidence="2">The sequence shown here is derived from an EMBL/GenBank/DDBJ whole genome shotgun (WGS) entry which is preliminary data.</text>
</comment>
<name>A0ABT1RR65_9FIRM</name>
<gene>
    <name evidence="2" type="ORF">NE619_13215</name>
</gene>
<keyword evidence="3" id="KW-1185">Reference proteome</keyword>
<accession>A0ABT1RR65</accession>
<evidence type="ECO:0000256" key="1">
    <source>
        <dbReference type="SAM" id="MobiDB-lite"/>
    </source>
</evidence>
<dbReference type="RefSeq" id="WP_256132868.1">
    <property type="nucleotide sequence ID" value="NZ_JANFXK010000015.1"/>
</dbReference>
<reference evidence="2 3" key="1">
    <citation type="submission" date="2022-06" db="EMBL/GenBank/DDBJ databases">
        <title>Isolation of gut microbiota from human fecal samples.</title>
        <authorList>
            <person name="Pamer E.G."/>
            <person name="Barat B."/>
            <person name="Waligurski E."/>
            <person name="Medina S."/>
            <person name="Paddock L."/>
            <person name="Mostad J."/>
        </authorList>
    </citation>
    <scope>NUCLEOTIDE SEQUENCE [LARGE SCALE GENOMIC DNA]</scope>
    <source>
        <strain evidence="2 3">SL.3.17</strain>
    </source>
</reference>
<feature type="compositionally biased region" description="Acidic residues" evidence="1">
    <location>
        <begin position="75"/>
        <end position="86"/>
    </location>
</feature>
<proteinExistence type="predicted"/>
<feature type="region of interest" description="Disordered" evidence="1">
    <location>
        <begin position="75"/>
        <end position="101"/>
    </location>
</feature>
<dbReference type="EMBL" id="JANFXK010000015">
    <property type="protein sequence ID" value="MCQ4637687.1"/>
    <property type="molecule type" value="Genomic_DNA"/>
</dbReference>
<sequence>MKQKMTFEERVAFHHEVEVEIKDKTTEKAIDIALDRPMQDLDDVLHALRHIDGVKIIEVCRDDSGQSSEIEFYDCEELPDEGEQDLYEIPPYSRDENEEDE</sequence>
<evidence type="ECO:0000313" key="3">
    <source>
        <dbReference type="Proteomes" id="UP001524502"/>
    </source>
</evidence>
<organism evidence="2 3">
    <name type="scientific">Anaerovorax odorimutans</name>
    <dbReference type="NCBI Taxonomy" id="109327"/>
    <lineage>
        <taxon>Bacteria</taxon>
        <taxon>Bacillati</taxon>
        <taxon>Bacillota</taxon>
        <taxon>Clostridia</taxon>
        <taxon>Peptostreptococcales</taxon>
        <taxon>Anaerovoracaceae</taxon>
        <taxon>Anaerovorax</taxon>
    </lineage>
</organism>
<protein>
    <submittedName>
        <fullName evidence="2">Uncharacterized protein</fullName>
    </submittedName>
</protein>
<evidence type="ECO:0000313" key="2">
    <source>
        <dbReference type="EMBL" id="MCQ4637687.1"/>
    </source>
</evidence>